<evidence type="ECO:0000256" key="2">
    <source>
        <dbReference type="ARBA" id="ARBA00038358"/>
    </source>
</evidence>
<dbReference type="PANTHER" id="PTHR36845:SF1">
    <property type="entry name" value="HYDROLASE, PUTATIVE (AFU_ORTHOLOGUE AFUA_7G05090)-RELATED"/>
    <property type="match status" value="1"/>
</dbReference>
<name>A0A2T5BXP0_9BACT</name>
<dbReference type="Gene3D" id="1.50.10.10">
    <property type="match status" value="1"/>
</dbReference>
<gene>
    <name evidence="3" type="ORF">C8N47_12511</name>
</gene>
<keyword evidence="4" id="KW-1185">Reference proteome</keyword>
<dbReference type="GO" id="GO:0000272">
    <property type="term" value="P:polysaccharide catabolic process"/>
    <property type="evidence" value="ECO:0007669"/>
    <property type="project" value="TreeGrafter"/>
</dbReference>
<sequence>MIAICAFLMPLAFVSCGGAKQEPMELVIERGLANSKQQALLMAKSLEDKDGELPRTFEDSILKTCNYRAWISGFFPGTLWYLFSVDSDKELLSYAQMYTERVEEAKHVTTNHDLGFMLNCSFGNGYRLTGNEQYLDVMKTGAQSLASRFNPNMQLIKSWETSKKWQYPVIIDNMMNLEFLCFMAKETGVVNYLDIANQHAQKTLINHFRPDYSCYHVVSYDTITGMPHF</sequence>
<accession>A0A2T5BXP0</accession>
<dbReference type="PANTHER" id="PTHR36845">
    <property type="entry name" value="HYDROLASE, PUTATIVE (AFU_ORTHOLOGUE AFUA_7G05090)-RELATED"/>
    <property type="match status" value="1"/>
</dbReference>
<protein>
    <submittedName>
        <fullName evidence="3">Glycosyl hydrolase family 88</fullName>
    </submittedName>
</protein>
<dbReference type="SUPFAM" id="SSF48208">
    <property type="entry name" value="Six-hairpin glycosidases"/>
    <property type="match status" value="1"/>
</dbReference>
<proteinExistence type="inferred from homology"/>
<evidence type="ECO:0000256" key="1">
    <source>
        <dbReference type="ARBA" id="ARBA00022801"/>
    </source>
</evidence>
<organism evidence="3 4">
    <name type="scientific">Mangrovibacterium marinum</name>
    <dbReference type="NCBI Taxonomy" id="1639118"/>
    <lineage>
        <taxon>Bacteria</taxon>
        <taxon>Pseudomonadati</taxon>
        <taxon>Bacteroidota</taxon>
        <taxon>Bacteroidia</taxon>
        <taxon>Marinilabiliales</taxon>
        <taxon>Prolixibacteraceae</taxon>
        <taxon>Mangrovibacterium</taxon>
    </lineage>
</organism>
<dbReference type="InterPro" id="IPR008928">
    <property type="entry name" value="6-hairpin_glycosidase_sf"/>
</dbReference>
<dbReference type="EMBL" id="QAAD01000025">
    <property type="protein sequence ID" value="PTN05914.1"/>
    <property type="molecule type" value="Genomic_DNA"/>
</dbReference>
<evidence type="ECO:0000313" key="3">
    <source>
        <dbReference type="EMBL" id="PTN05914.1"/>
    </source>
</evidence>
<dbReference type="InterPro" id="IPR012341">
    <property type="entry name" value="6hp_glycosidase-like_sf"/>
</dbReference>
<dbReference type="AlphaFoldDB" id="A0A2T5BXP0"/>
<comment type="caution">
    <text evidence="3">The sequence shown here is derived from an EMBL/GenBank/DDBJ whole genome shotgun (WGS) entry which is preliminary data.</text>
</comment>
<comment type="similarity">
    <text evidence="2">Belongs to the glycosyl hydrolase 88 family.</text>
</comment>
<dbReference type="InterPro" id="IPR052369">
    <property type="entry name" value="UG_Glycosaminoglycan_Hydrolase"/>
</dbReference>
<dbReference type="Proteomes" id="UP000243525">
    <property type="component" value="Unassembled WGS sequence"/>
</dbReference>
<keyword evidence="1 3" id="KW-0378">Hydrolase</keyword>
<evidence type="ECO:0000313" key="4">
    <source>
        <dbReference type="Proteomes" id="UP000243525"/>
    </source>
</evidence>
<reference evidence="3 4" key="1">
    <citation type="submission" date="2018-04" db="EMBL/GenBank/DDBJ databases">
        <title>Genomic Encyclopedia of Archaeal and Bacterial Type Strains, Phase II (KMG-II): from individual species to whole genera.</title>
        <authorList>
            <person name="Goeker M."/>
        </authorList>
    </citation>
    <scope>NUCLEOTIDE SEQUENCE [LARGE SCALE GENOMIC DNA]</scope>
    <source>
        <strain evidence="3 4">DSM 28823</strain>
    </source>
</reference>
<dbReference type="GO" id="GO:0052757">
    <property type="term" value="F:chondroitin hydrolase activity"/>
    <property type="evidence" value="ECO:0007669"/>
    <property type="project" value="TreeGrafter"/>
</dbReference>